<keyword evidence="4" id="KW-0067">ATP-binding</keyword>
<dbReference type="PROSITE" id="PS00109">
    <property type="entry name" value="PROTEIN_KINASE_TYR"/>
    <property type="match status" value="1"/>
</dbReference>
<organism evidence="7 8">
    <name type="scientific">Pendulispora albinea</name>
    <dbReference type="NCBI Taxonomy" id="2741071"/>
    <lineage>
        <taxon>Bacteria</taxon>
        <taxon>Pseudomonadati</taxon>
        <taxon>Myxococcota</taxon>
        <taxon>Myxococcia</taxon>
        <taxon>Myxococcales</taxon>
        <taxon>Sorangiineae</taxon>
        <taxon>Pendulisporaceae</taxon>
        <taxon>Pendulispora</taxon>
    </lineage>
</organism>
<evidence type="ECO:0000259" key="6">
    <source>
        <dbReference type="PROSITE" id="PS50011"/>
    </source>
</evidence>
<keyword evidence="1" id="KW-0808">Transferase</keyword>
<name>A0ABZ2LRV4_9BACT</name>
<evidence type="ECO:0000256" key="5">
    <source>
        <dbReference type="SAM" id="MobiDB-lite"/>
    </source>
</evidence>
<keyword evidence="2" id="KW-0547">Nucleotide-binding</keyword>
<dbReference type="Proteomes" id="UP001370348">
    <property type="component" value="Chromosome"/>
</dbReference>
<dbReference type="InterPro" id="IPR000719">
    <property type="entry name" value="Prot_kinase_dom"/>
</dbReference>
<dbReference type="InterPro" id="IPR008266">
    <property type="entry name" value="Tyr_kinase_AS"/>
</dbReference>
<evidence type="ECO:0000313" key="8">
    <source>
        <dbReference type="Proteomes" id="UP001370348"/>
    </source>
</evidence>
<feature type="domain" description="Protein kinase" evidence="6">
    <location>
        <begin position="36"/>
        <end position="312"/>
    </location>
</feature>
<evidence type="ECO:0000313" key="7">
    <source>
        <dbReference type="EMBL" id="WXB11891.1"/>
    </source>
</evidence>
<keyword evidence="3 7" id="KW-0418">Kinase</keyword>
<dbReference type="CDD" id="cd14014">
    <property type="entry name" value="STKc_PknB_like"/>
    <property type="match status" value="1"/>
</dbReference>
<evidence type="ECO:0000256" key="4">
    <source>
        <dbReference type="ARBA" id="ARBA00022840"/>
    </source>
</evidence>
<dbReference type="EMBL" id="CP089984">
    <property type="protein sequence ID" value="WXB11891.1"/>
    <property type="molecule type" value="Genomic_DNA"/>
</dbReference>
<feature type="region of interest" description="Disordered" evidence="5">
    <location>
        <begin position="359"/>
        <end position="390"/>
    </location>
</feature>
<evidence type="ECO:0000256" key="2">
    <source>
        <dbReference type="ARBA" id="ARBA00022741"/>
    </source>
</evidence>
<dbReference type="RefSeq" id="WP_394821506.1">
    <property type="nucleotide sequence ID" value="NZ_CP089984.1"/>
</dbReference>
<feature type="region of interest" description="Disordered" evidence="5">
    <location>
        <begin position="1"/>
        <end position="23"/>
    </location>
</feature>
<dbReference type="InterPro" id="IPR011009">
    <property type="entry name" value="Kinase-like_dom_sf"/>
</dbReference>
<dbReference type="PANTHER" id="PTHR43289:SF6">
    <property type="entry name" value="SERINE_THREONINE-PROTEIN KINASE NEKL-3"/>
    <property type="match status" value="1"/>
</dbReference>
<dbReference type="GO" id="GO:0004674">
    <property type="term" value="F:protein serine/threonine kinase activity"/>
    <property type="evidence" value="ECO:0007669"/>
    <property type="project" value="UniProtKB-KW"/>
</dbReference>
<protein>
    <submittedName>
        <fullName evidence="7">Serine/threonine protein kinase</fullName>
    </submittedName>
</protein>
<dbReference type="Gene3D" id="3.30.200.20">
    <property type="entry name" value="Phosphorylase Kinase, domain 1"/>
    <property type="match status" value="1"/>
</dbReference>
<feature type="compositionally biased region" description="Low complexity" evidence="5">
    <location>
        <begin position="491"/>
        <end position="524"/>
    </location>
</feature>
<reference evidence="7 8" key="1">
    <citation type="submission" date="2021-12" db="EMBL/GenBank/DDBJ databases">
        <title>Discovery of the Pendulisporaceae a myxobacterial family with distinct sporulation behavior and unique specialized metabolism.</title>
        <authorList>
            <person name="Garcia R."/>
            <person name="Popoff A."/>
            <person name="Bader C.D."/>
            <person name="Loehr J."/>
            <person name="Walesch S."/>
            <person name="Walt C."/>
            <person name="Boldt J."/>
            <person name="Bunk B."/>
            <person name="Haeckl F.J.F.P.J."/>
            <person name="Gunesch A.P."/>
            <person name="Birkelbach J."/>
            <person name="Nuebel U."/>
            <person name="Pietschmann T."/>
            <person name="Bach T."/>
            <person name="Mueller R."/>
        </authorList>
    </citation>
    <scope>NUCLEOTIDE SEQUENCE [LARGE SCALE GENOMIC DNA]</scope>
    <source>
        <strain evidence="7 8">MSr11954</strain>
    </source>
</reference>
<keyword evidence="8" id="KW-1185">Reference proteome</keyword>
<feature type="compositionally biased region" description="Basic and acidic residues" evidence="5">
    <location>
        <begin position="442"/>
        <end position="463"/>
    </location>
</feature>
<feature type="compositionally biased region" description="Pro residues" evidence="5">
    <location>
        <begin position="525"/>
        <end position="534"/>
    </location>
</feature>
<sequence>MESRIRSIQERPEARGSDLVSSQRQRIGGGRAFDKYHLILELGQGGMSRVHVAVVRGPGGFNKLQAIKRLLPTLSEDREFREMFMEEARLSAKLNHSNIVQINEVGFDGTHPFMAMEYLEGQSLDAIARRARVTNDPEFTIAMHLRIIADACAGLHYAHELTGIDGKPLGIVHRDVSPHNVFVTCAGQVKVLDFGIAKAADTSVHTRTGVLKGKCSYMSPEQFGAKHVDRRADVFSLGVMVWQAITRKRLWKGLSEAEIFQRMALRRIPSPLAVDPDLPPALVAICDRALAFYPAERYRTAAELADAIDAYLSGLPHVESARDIGKYVSSVFGESLAKIKADIETELRKLESVKMAEVPAGLDPDEPSPADPMAPPLPEEPDAPVAPAASAARKGRVRAAAVLALAGIGAAGYPLWRELHQVAPPPVAIHDSTADTVTVPTTKREEPRTFRDETPAPPEEARPSVRPSAQPPALSADARANDAKANPAKTARPARNVPARAAPAAPVLPSSPSSPPASSAAPAPAIVPPAPAPAPAGGKPPLDRNPWSD</sequence>
<gene>
    <name evidence="7" type="ORF">LZC94_29045</name>
</gene>
<dbReference type="Pfam" id="PF00069">
    <property type="entry name" value="Pkinase"/>
    <property type="match status" value="1"/>
</dbReference>
<feature type="region of interest" description="Disordered" evidence="5">
    <location>
        <begin position="427"/>
        <end position="549"/>
    </location>
</feature>
<feature type="compositionally biased region" description="Basic and acidic residues" evidence="5">
    <location>
        <begin position="1"/>
        <end position="16"/>
    </location>
</feature>
<evidence type="ECO:0000256" key="3">
    <source>
        <dbReference type="ARBA" id="ARBA00022777"/>
    </source>
</evidence>
<dbReference type="PANTHER" id="PTHR43289">
    <property type="entry name" value="MITOGEN-ACTIVATED PROTEIN KINASE KINASE KINASE 20-RELATED"/>
    <property type="match status" value="1"/>
</dbReference>
<dbReference type="PROSITE" id="PS50011">
    <property type="entry name" value="PROTEIN_KINASE_DOM"/>
    <property type="match status" value="1"/>
</dbReference>
<dbReference type="SUPFAM" id="SSF56112">
    <property type="entry name" value="Protein kinase-like (PK-like)"/>
    <property type="match status" value="1"/>
</dbReference>
<dbReference type="Gene3D" id="1.10.510.10">
    <property type="entry name" value="Transferase(Phosphotransferase) domain 1"/>
    <property type="match status" value="1"/>
</dbReference>
<keyword evidence="7" id="KW-0723">Serine/threonine-protein kinase</keyword>
<accession>A0ABZ2LRV4</accession>
<evidence type="ECO:0000256" key="1">
    <source>
        <dbReference type="ARBA" id="ARBA00022679"/>
    </source>
</evidence>
<proteinExistence type="predicted"/>
<feature type="compositionally biased region" description="Pro residues" evidence="5">
    <location>
        <begin position="369"/>
        <end position="378"/>
    </location>
</feature>